<dbReference type="InterPro" id="IPR008253">
    <property type="entry name" value="Marvel"/>
</dbReference>
<dbReference type="Pfam" id="PF01284">
    <property type="entry name" value="MARVEL"/>
    <property type="match status" value="1"/>
</dbReference>
<evidence type="ECO:0000313" key="8">
    <source>
        <dbReference type="EMBL" id="OQV22647.1"/>
    </source>
</evidence>
<evidence type="ECO:0000256" key="1">
    <source>
        <dbReference type="ARBA" id="ARBA00004141"/>
    </source>
</evidence>
<gene>
    <name evidence="8" type="ORF">BV898_03472</name>
</gene>
<evidence type="ECO:0000256" key="4">
    <source>
        <dbReference type="ARBA" id="ARBA00023136"/>
    </source>
</evidence>
<proteinExistence type="predicted"/>
<evidence type="ECO:0000256" key="5">
    <source>
        <dbReference type="PROSITE-ProRule" id="PRU00581"/>
    </source>
</evidence>
<accession>A0A1W0X502</accession>
<evidence type="ECO:0000256" key="6">
    <source>
        <dbReference type="SAM" id="Phobius"/>
    </source>
</evidence>
<keyword evidence="4 5" id="KW-0472">Membrane</keyword>
<dbReference type="OrthoDB" id="10028697at2759"/>
<comment type="caution">
    <text evidence="8">The sequence shown here is derived from an EMBL/GenBank/DDBJ whole genome shotgun (WGS) entry which is preliminary data.</text>
</comment>
<evidence type="ECO:0000259" key="7">
    <source>
        <dbReference type="PROSITE" id="PS51225"/>
    </source>
</evidence>
<feature type="transmembrane region" description="Helical" evidence="6">
    <location>
        <begin position="81"/>
        <end position="105"/>
    </location>
</feature>
<sequence length="221" mass="24255">MVTTTTKTLNYSIIRGNHTNSVNATITSTPGFNVNYFGKIPGILKVVELVVTVVALGLAASRRREAPGMTIPASDNWRIEYFLTGEVFFLCVMSAGLLWLFSILLTYAMHIVSSVITPKTTIHEVVFNFLFMLMFWTAGIVELAETVPNSYPYNNRPGMESSDWGCRVAAGALALFIGTFFLISFALAVKELQGPKRSAPVMSASPVGRPVDIRADHTNIR</sequence>
<comment type="subcellular location">
    <subcellularLocation>
        <location evidence="1">Membrane</location>
        <topology evidence="1">Multi-pass membrane protein</topology>
    </subcellularLocation>
</comment>
<dbReference type="EMBL" id="MTYJ01000016">
    <property type="protein sequence ID" value="OQV22647.1"/>
    <property type="molecule type" value="Genomic_DNA"/>
</dbReference>
<evidence type="ECO:0000256" key="2">
    <source>
        <dbReference type="ARBA" id="ARBA00022692"/>
    </source>
</evidence>
<dbReference type="GO" id="GO:0016020">
    <property type="term" value="C:membrane"/>
    <property type="evidence" value="ECO:0007669"/>
    <property type="project" value="UniProtKB-SubCell"/>
</dbReference>
<reference evidence="9" key="1">
    <citation type="submission" date="2017-01" db="EMBL/GenBank/DDBJ databases">
        <title>Comparative genomics of anhydrobiosis in the tardigrade Hypsibius dujardini.</title>
        <authorList>
            <person name="Yoshida Y."/>
            <person name="Koutsovoulos G."/>
            <person name="Laetsch D."/>
            <person name="Stevens L."/>
            <person name="Kumar S."/>
            <person name="Horikawa D."/>
            <person name="Ishino K."/>
            <person name="Komine S."/>
            <person name="Tomita M."/>
            <person name="Blaxter M."/>
            <person name="Arakawa K."/>
        </authorList>
    </citation>
    <scope>NUCLEOTIDE SEQUENCE [LARGE SCALE GENOMIC DNA]</scope>
    <source>
        <strain evidence="9">Z151</strain>
    </source>
</reference>
<keyword evidence="2 5" id="KW-0812">Transmembrane</keyword>
<organism evidence="8 9">
    <name type="scientific">Hypsibius exemplaris</name>
    <name type="common">Freshwater tardigrade</name>
    <dbReference type="NCBI Taxonomy" id="2072580"/>
    <lineage>
        <taxon>Eukaryota</taxon>
        <taxon>Metazoa</taxon>
        <taxon>Ecdysozoa</taxon>
        <taxon>Tardigrada</taxon>
        <taxon>Eutardigrada</taxon>
        <taxon>Parachela</taxon>
        <taxon>Hypsibioidea</taxon>
        <taxon>Hypsibiidae</taxon>
        <taxon>Hypsibius</taxon>
    </lineage>
</organism>
<name>A0A1W0X502_HYPEX</name>
<evidence type="ECO:0000313" key="9">
    <source>
        <dbReference type="Proteomes" id="UP000192578"/>
    </source>
</evidence>
<dbReference type="Proteomes" id="UP000192578">
    <property type="component" value="Unassembled WGS sequence"/>
</dbReference>
<feature type="transmembrane region" description="Helical" evidence="6">
    <location>
        <begin position="42"/>
        <end position="60"/>
    </location>
</feature>
<dbReference type="PROSITE" id="PS51225">
    <property type="entry name" value="MARVEL"/>
    <property type="match status" value="1"/>
</dbReference>
<feature type="transmembrane region" description="Helical" evidence="6">
    <location>
        <begin position="125"/>
        <end position="144"/>
    </location>
</feature>
<keyword evidence="3 6" id="KW-1133">Transmembrane helix</keyword>
<protein>
    <recommendedName>
        <fullName evidence="7">MARVEL domain-containing protein</fullName>
    </recommendedName>
</protein>
<keyword evidence="9" id="KW-1185">Reference proteome</keyword>
<dbReference type="AlphaFoldDB" id="A0A1W0X502"/>
<feature type="transmembrane region" description="Helical" evidence="6">
    <location>
        <begin position="164"/>
        <end position="189"/>
    </location>
</feature>
<feature type="domain" description="MARVEL" evidence="7">
    <location>
        <begin position="36"/>
        <end position="193"/>
    </location>
</feature>
<evidence type="ECO:0000256" key="3">
    <source>
        <dbReference type="ARBA" id="ARBA00022989"/>
    </source>
</evidence>